<dbReference type="EMBL" id="CP000927">
    <property type="protein sequence ID" value="ABZ71110.1"/>
    <property type="molecule type" value="Genomic_DNA"/>
</dbReference>
<dbReference type="Gene3D" id="1.10.260.40">
    <property type="entry name" value="lambda repressor-like DNA-binding domains"/>
    <property type="match status" value="1"/>
</dbReference>
<feature type="region of interest" description="Disordered" evidence="1">
    <location>
        <begin position="140"/>
        <end position="159"/>
    </location>
</feature>
<name>B0T5V2_CAUSK</name>
<dbReference type="SMART" id="SM00530">
    <property type="entry name" value="HTH_XRE"/>
    <property type="match status" value="1"/>
</dbReference>
<dbReference type="GO" id="GO:0003677">
    <property type="term" value="F:DNA binding"/>
    <property type="evidence" value="ECO:0007669"/>
    <property type="project" value="InterPro"/>
</dbReference>
<dbReference type="eggNOG" id="COG1396">
    <property type="taxonomic scope" value="Bacteria"/>
</dbReference>
<accession>B0T5V2</accession>
<dbReference type="AlphaFoldDB" id="B0T5V2"/>
<dbReference type="SUPFAM" id="SSF47413">
    <property type="entry name" value="lambda repressor-like DNA-binding domains"/>
    <property type="match status" value="1"/>
</dbReference>
<dbReference type="CDD" id="cd00093">
    <property type="entry name" value="HTH_XRE"/>
    <property type="match status" value="1"/>
</dbReference>
<dbReference type="InterPro" id="IPR001387">
    <property type="entry name" value="Cro/C1-type_HTH"/>
</dbReference>
<protein>
    <submittedName>
        <fullName evidence="3">Helix-turn-helix domain protein</fullName>
    </submittedName>
</protein>
<dbReference type="HOGENOM" id="CLU_140214_0_0_5"/>
<dbReference type="KEGG" id="cak:Caul_1982"/>
<organism evidence="3">
    <name type="scientific">Caulobacter sp. (strain K31)</name>
    <dbReference type="NCBI Taxonomy" id="366602"/>
    <lineage>
        <taxon>Bacteria</taxon>
        <taxon>Pseudomonadati</taxon>
        <taxon>Pseudomonadota</taxon>
        <taxon>Alphaproteobacteria</taxon>
        <taxon>Caulobacterales</taxon>
        <taxon>Caulobacteraceae</taxon>
        <taxon>Caulobacter</taxon>
    </lineage>
</organism>
<reference evidence="3" key="1">
    <citation type="submission" date="2008-01" db="EMBL/GenBank/DDBJ databases">
        <title>Complete sequence of chromosome of Caulobacter sp. K31.</title>
        <authorList>
            <consortium name="US DOE Joint Genome Institute"/>
            <person name="Copeland A."/>
            <person name="Lucas S."/>
            <person name="Lapidus A."/>
            <person name="Barry K."/>
            <person name="Glavina del Rio T."/>
            <person name="Dalin E."/>
            <person name="Tice H."/>
            <person name="Pitluck S."/>
            <person name="Bruce D."/>
            <person name="Goodwin L."/>
            <person name="Thompson L.S."/>
            <person name="Brettin T."/>
            <person name="Detter J.C."/>
            <person name="Han C."/>
            <person name="Schmutz J."/>
            <person name="Larimer F."/>
            <person name="Land M."/>
            <person name="Hauser L."/>
            <person name="Kyrpides N."/>
            <person name="Kim E."/>
            <person name="Stephens C."/>
            <person name="Richardson P."/>
        </authorList>
    </citation>
    <scope>NUCLEOTIDE SEQUENCE [LARGE SCALE GENOMIC DNA]</scope>
    <source>
        <strain evidence="3">K31</strain>
    </source>
</reference>
<dbReference type="InterPro" id="IPR010982">
    <property type="entry name" value="Lambda_DNA-bd_dom_sf"/>
</dbReference>
<evidence type="ECO:0000259" key="2">
    <source>
        <dbReference type="PROSITE" id="PS50943"/>
    </source>
</evidence>
<feature type="domain" description="HTH cro/C1-type" evidence="2">
    <location>
        <begin position="20"/>
        <end position="74"/>
    </location>
</feature>
<gene>
    <name evidence="3" type="ordered locus">Caul_1982</name>
</gene>
<dbReference type="PROSITE" id="PS50943">
    <property type="entry name" value="HTH_CROC1"/>
    <property type="match status" value="1"/>
</dbReference>
<evidence type="ECO:0000313" key="3">
    <source>
        <dbReference type="EMBL" id="ABZ71110.1"/>
    </source>
</evidence>
<dbReference type="OrthoDB" id="7477536at2"/>
<sequence>MVKRASEELRRQGQLLSQILKQLRELRHLSARQVADAMGLPLRTYYNFESGSGALDIARIFRFGDATSTDPVSIFEALMLGSVEHALRCAENQAASIKLAAFHRFEQKVGDGMTNIQPQFFIEAFTRAYDSLEGHKDKTDRGAERWLAENMPRIPRDDP</sequence>
<proteinExistence type="predicted"/>
<dbReference type="Pfam" id="PF01381">
    <property type="entry name" value="HTH_3"/>
    <property type="match status" value="1"/>
</dbReference>
<evidence type="ECO:0000256" key="1">
    <source>
        <dbReference type="SAM" id="MobiDB-lite"/>
    </source>
</evidence>